<comment type="subcellular location">
    <subcellularLocation>
        <location evidence="4">Periplasm</location>
    </subcellularLocation>
</comment>
<dbReference type="InterPro" id="IPR052037">
    <property type="entry name" value="LPS_export_LptA"/>
</dbReference>
<organism evidence="7 8">
    <name type="scientific">Salinisphaera aquimarina</name>
    <dbReference type="NCBI Taxonomy" id="2094031"/>
    <lineage>
        <taxon>Bacteria</taxon>
        <taxon>Pseudomonadati</taxon>
        <taxon>Pseudomonadota</taxon>
        <taxon>Gammaproteobacteria</taxon>
        <taxon>Salinisphaerales</taxon>
        <taxon>Salinisphaeraceae</taxon>
        <taxon>Salinisphaera</taxon>
    </lineage>
</organism>
<comment type="subunit">
    <text evidence="4">Component of the lipopolysaccharide transport and assembly complex.</text>
</comment>
<accession>A0ABV7EI42</accession>
<reference evidence="8" key="1">
    <citation type="journal article" date="2019" name="Int. J. Syst. Evol. Microbiol.">
        <title>The Global Catalogue of Microorganisms (GCM) 10K type strain sequencing project: providing services to taxonomists for standard genome sequencing and annotation.</title>
        <authorList>
            <consortium name="The Broad Institute Genomics Platform"/>
            <consortium name="The Broad Institute Genome Sequencing Center for Infectious Disease"/>
            <person name="Wu L."/>
            <person name="Ma J."/>
        </authorList>
    </citation>
    <scope>NUCLEOTIDE SEQUENCE [LARGE SCALE GENOMIC DNA]</scope>
    <source>
        <strain evidence="8">KCTC 52640</strain>
    </source>
</reference>
<evidence type="ECO:0000313" key="8">
    <source>
        <dbReference type="Proteomes" id="UP001595462"/>
    </source>
</evidence>
<dbReference type="PANTHER" id="PTHR36504">
    <property type="entry name" value="LIPOPOLYSACCHARIDE EXPORT SYSTEM PROTEIN LPTA"/>
    <property type="match status" value="1"/>
</dbReference>
<feature type="chain" id="PRO_5044944134" description="Lipopolysaccharide export system protein LptA" evidence="4">
    <location>
        <begin position="38"/>
        <end position="184"/>
    </location>
</feature>
<keyword evidence="8" id="KW-1185">Reference proteome</keyword>
<proteinExistence type="inferred from homology"/>
<dbReference type="Pfam" id="PF03968">
    <property type="entry name" value="LptD_N"/>
    <property type="match status" value="1"/>
</dbReference>
<protein>
    <recommendedName>
        <fullName evidence="4">Lipopolysaccharide export system protein LptA</fullName>
    </recommendedName>
</protein>
<dbReference type="NCBIfam" id="TIGR03002">
    <property type="entry name" value="outer_YhbN_LptA"/>
    <property type="match status" value="1"/>
</dbReference>
<name>A0ABV7EI42_9GAMM</name>
<dbReference type="EMBL" id="JBHRSS010000001">
    <property type="protein sequence ID" value="MFC3102399.1"/>
    <property type="molecule type" value="Genomic_DNA"/>
</dbReference>
<evidence type="ECO:0000256" key="4">
    <source>
        <dbReference type="HAMAP-Rule" id="MF_01914"/>
    </source>
</evidence>
<dbReference type="Proteomes" id="UP001595462">
    <property type="component" value="Unassembled WGS sequence"/>
</dbReference>
<feature type="region of interest" description="Disordered" evidence="5">
    <location>
        <begin position="152"/>
        <end position="184"/>
    </location>
</feature>
<dbReference type="InterPro" id="IPR014340">
    <property type="entry name" value="LptA"/>
</dbReference>
<dbReference type="InterPro" id="IPR005653">
    <property type="entry name" value="OstA-like_N"/>
</dbReference>
<evidence type="ECO:0000256" key="2">
    <source>
        <dbReference type="ARBA" id="ARBA00022729"/>
    </source>
</evidence>
<feature type="domain" description="Organic solvent tolerance-like N-terminal" evidence="6">
    <location>
        <begin position="45"/>
        <end position="156"/>
    </location>
</feature>
<comment type="similarity">
    <text evidence="4">Belongs to the LptA family.</text>
</comment>
<gene>
    <name evidence="4 7" type="primary">lptA</name>
    <name evidence="7" type="ORF">ACFOSU_00670</name>
</gene>
<evidence type="ECO:0000313" key="7">
    <source>
        <dbReference type="EMBL" id="MFC3102399.1"/>
    </source>
</evidence>
<comment type="function">
    <text evidence="4">Involved in the assembly of lipopolysaccharide (LPS). Required for the translocation of LPS from the inner membrane to the outer membrane. May form a bridge between the inner membrane and the outer membrane, via interactions with LptC and LptD, thereby facilitating LPS transfer across the periplasm.</text>
</comment>
<evidence type="ECO:0000259" key="6">
    <source>
        <dbReference type="Pfam" id="PF03968"/>
    </source>
</evidence>
<dbReference type="HAMAP" id="MF_01914">
    <property type="entry name" value="LPS_assembly_LptA"/>
    <property type="match status" value="1"/>
</dbReference>
<sequence precursor="true">MYKSPTRPDPSRRAAGGRRLALALAFGLTLASTAALAQKALPIRIESNNADLSQQSGTSTYTGNVVLTRGGLTLTGSRLVITRINDRGNVRAVLTGSPAHLDKQPDRDGDDVVTGHSEKIEYANNDSTIVLRGNAVVERGGDEVTGQVIRHNLDTERTQAEGGSGGSNSGRVRITIQPQSDTGS</sequence>
<evidence type="ECO:0000256" key="1">
    <source>
        <dbReference type="ARBA" id="ARBA00022448"/>
    </source>
</evidence>
<evidence type="ECO:0000256" key="3">
    <source>
        <dbReference type="ARBA" id="ARBA00022764"/>
    </source>
</evidence>
<keyword evidence="2 4" id="KW-0732">Signal</keyword>
<keyword evidence="3 4" id="KW-0574">Periplasm</keyword>
<evidence type="ECO:0000256" key="5">
    <source>
        <dbReference type="SAM" id="MobiDB-lite"/>
    </source>
</evidence>
<dbReference type="RefSeq" id="WP_380685420.1">
    <property type="nucleotide sequence ID" value="NZ_JBHRSS010000001.1"/>
</dbReference>
<comment type="caution">
    <text evidence="7">The sequence shown here is derived from an EMBL/GenBank/DDBJ whole genome shotgun (WGS) entry which is preliminary data.</text>
</comment>
<dbReference type="PANTHER" id="PTHR36504:SF1">
    <property type="entry name" value="LIPOPOLYSACCHARIDE EXPORT SYSTEM PROTEIN LPTA"/>
    <property type="match status" value="1"/>
</dbReference>
<feature type="signal peptide" evidence="4">
    <location>
        <begin position="1"/>
        <end position="37"/>
    </location>
</feature>
<keyword evidence="1 4" id="KW-0813">Transport</keyword>
<dbReference type="Gene3D" id="2.60.450.10">
    <property type="entry name" value="Lipopolysaccharide (LPS) transport protein A like domain"/>
    <property type="match status" value="1"/>
</dbReference>